<proteinExistence type="predicted"/>
<dbReference type="EMBL" id="KI913952">
    <property type="protein sequence ID" value="ETW09860.1"/>
    <property type="molecule type" value="Genomic_DNA"/>
</dbReference>
<name>A0A024UV78_9STRA</name>
<dbReference type="RefSeq" id="XP_008861271.1">
    <property type="nucleotide sequence ID" value="XM_008863049.1"/>
</dbReference>
<evidence type="ECO:0008006" key="2">
    <source>
        <dbReference type="Google" id="ProtNLM"/>
    </source>
</evidence>
<reference evidence="1" key="1">
    <citation type="submission" date="2013-12" db="EMBL/GenBank/DDBJ databases">
        <title>The Genome Sequence of Aphanomyces invadans NJM9701.</title>
        <authorList>
            <consortium name="The Broad Institute Genomics Platform"/>
            <person name="Russ C."/>
            <person name="Tyler B."/>
            <person name="van West P."/>
            <person name="Dieguez-Uribeondo J."/>
            <person name="Young S.K."/>
            <person name="Zeng Q."/>
            <person name="Gargeya S."/>
            <person name="Fitzgerald M."/>
            <person name="Abouelleil A."/>
            <person name="Alvarado L."/>
            <person name="Chapman S.B."/>
            <person name="Gainer-Dewar J."/>
            <person name="Goldberg J."/>
            <person name="Griggs A."/>
            <person name="Gujja S."/>
            <person name="Hansen M."/>
            <person name="Howarth C."/>
            <person name="Imamovic A."/>
            <person name="Ireland A."/>
            <person name="Larimer J."/>
            <person name="McCowan C."/>
            <person name="Murphy C."/>
            <person name="Pearson M."/>
            <person name="Poon T.W."/>
            <person name="Priest M."/>
            <person name="Roberts A."/>
            <person name="Saif S."/>
            <person name="Shea T."/>
            <person name="Sykes S."/>
            <person name="Wortman J."/>
            <person name="Nusbaum C."/>
            <person name="Birren B."/>
        </authorList>
    </citation>
    <scope>NUCLEOTIDE SEQUENCE [LARGE SCALE GENOMIC DNA]</scope>
    <source>
        <strain evidence="1">NJM9701</strain>
    </source>
</reference>
<dbReference type="GO" id="GO:0010521">
    <property type="term" value="F:telomerase inhibitor activity"/>
    <property type="evidence" value="ECO:0007669"/>
    <property type="project" value="TreeGrafter"/>
</dbReference>
<dbReference type="VEuPathDB" id="FungiDB:H310_00313"/>
<dbReference type="Pfam" id="PF15490">
    <property type="entry name" value="Ten1_2"/>
    <property type="match status" value="1"/>
</dbReference>
<dbReference type="GO" id="GO:0032211">
    <property type="term" value="P:negative regulation of telomere maintenance via telomerase"/>
    <property type="evidence" value="ECO:0007669"/>
    <property type="project" value="TreeGrafter"/>
</dbReference>
<dbReference type="AlphaFoldDB" id="A0A024UV78"/>
<sequence length="114" mass="12843">MMAAGEIVHIEEVLRDNVPHRSVRITGWLDMYDASKCLATLSFQNSVIVVATDLLVNFDFAVGSLYQFIGETYTNEGKMQLRARVGRNVDGLDTQLFLDALKLRREFIKTTMAA</sequence>
<dbReference type="OrthoDB" id="342190at2759"/>
<dbReference type="GeneID" id="20077363"/>
<dbReference type="Gene3D" id="2.40.50.140">
    <property type="entry name" value="Nucleic acid-binding proteins"/>
    <property type="match status" value="1"/>
</dbReference>
<dbReference type="InterPro" id="IPR029146">
    <property type="entry name" value="Ten1_animal_plant"/>
</dbReference>
<dbReference type="InterPro" id="IPR012340">
    <property type="entry name" value="NA-bd_OB-fold"/>
</dbReference>
<dbReference type="GO" id="GO:0003697">
    <property type="term" value="F:single-stranded DNA binding"/>
    <property type="evidence" value="ECO:0007669"/>
    <property type="project" value="InterPro"/>
</dbReference>
<dbReference type="GO" id="GO:0042162">
    <property type="term" value="F:telomeric DNA binding"/>
    <property type="evidence" value="ECO:0007669"/>
    <property type="project" value="TreeGrafter"/>
</dbReference>
<protein>
    <recommendedName>
        <fullName evidence="2">CST complex subunit TEN1</fullName>
    </recommendedName>
</protein>
<organism evidence="1">
    <name type="scientific">Aphanomyces invadans</name>
    <dbReference type="NCBI Taxonomy" id="157072"/>
    <lineage>
        <taxon>Eukaryota</taxon>
        <taxon>Sar</taxon>
        <taxon>Stramenopiles</taxon>
        <taxon>Oomycota</taxon>
        <taxon>Saprolegniomycetes</taxon>
        <taxon>Saprolegniales</taxon>
        <taxon>Verrucalvaceae</taxon>
        <taxon>Aphanomyces</taxon>
    </lineage>
</organism>
<accession>A0A024UV78</accession>
<evidence type="ECO:0000313" key="1">
    <source>
        <dbReference type="EMBL" id="ETW09860.1"/>
    </source>
</evidence>
<gene>
    <name evidence="1" type="ORF">H310_00313</name>
</gene>
<dbReference type="PANTHER" id="PTHR33905">
    <property type="entry name" value="CST COMPLEX SUBUNIT TEN1"/>
    <property type="match status" value="1"/>
</dbReference>
<dbReference type="GO" id="GO:1990879">
    <property type="term" value="C:CST complex"/>
    <property type="evidence" value="ECO:0007669"/>
    <property type="project" value="InterPro"/>
</dbReference>
<dbReference type="eggNOG" id="ENOG502S1R3">
    <property type="taxonomic scope" value="Eukaryota"/>
</dbReference>
<dbReference type="PANTHER" id="PTHR33905:SF1">
    <property type="entry name" value="CST COMPLEX SUBUNIT TEN1"/>
    <property type="match status" value="1"/>
</dbReference>